<feature type="transmembrane region" description="Helical" evidence="1">
    <location>
        <begin position="35"/>
        <end position="62"/>
    </location>
</feature>
<organism evidence="2 3">
    <name type="scientific">Candidatus Acetatifactor stercoripullorum</name>
    <dbReference type="NCBI Taxonomy" id="2838414"/>
    <lineage>
        <taxon>Bacteria</taxon>
        <taxon>Bacillati</taxon>
        <taxon>Bacillota</taxon>
        <taxon>Clostridia</taxon>
        <taxon>Lachnospirales</taxon>
        <taxon>Lachnospiraceae</taxon>
        <taxon>Acetatifactor</taxon>
    </lineage>
</organism>
<gene>
    <name evidence="2" type="ORF">H9742_13455</name>
</gene>
<protein>
    <submittedName>
        <fullName evidence="2">Uncharacterized protein</fullName>
    </submittedName>
</protein>
<evidence type="ECO:0000313" key="3">
    <source>
        <dbReference type="Proteomes" id="UP000824265"/>
    </source>
</evidence>
<name>A0A9D1R6N3_9FIRM</name>
<dbReference type="EMBL" id="DXGH01000073">
    <property type="protein sequence ID" value="HIW82503.1"/>
    <property type="molecule type" value="Genomic_DNA"/>
</dbReference>
<sequence>MIALTAVLGVNLLIVVLYLVWNYTRKKGRRKGCLLRAGVMLLCPVAGPVFFLLSNLFFVFFFSEPVDLEDVIFSKERVRTFVHAEEERERNMVPLEEAIEITDKEELRNLMFNVVRGDIRKSLSSIALALNSEDSETAHYAASVLQDALNDFRFHVQKQYKAILEGDENRLVYAEMLVDYMNEVLEQRVFTDMEQKSFVDILNQVCEIIYKEKREQMTSAMYEAVSLRLLEIQDYDGCAKWCERAEYQYPNTLATYTCQLKLYFSSGQKRKFFAVVEELKKSPVVIDSETLELIRVFS</sequence>
<reference evidence="2" key="1">
    <citation type="journal article" date="2021" name="PeerJ">
        <title>Extensive microbial diversity within the chicken gut microbiome revealed by metagenomics and culture.</title>
        <authorList>
            <person name="Gilroy R."/>
            <person name="Ravi A."/>
            <person name="Getino M."/>
            <person name="Pursley I."/>
            <person name="Horton D.L."/>
            <person name="Alikhan N.F."/>
            <person name="Baker D."/>
            <person name="Gharbi K."/>
            <person name="Hall N."/>
            <person name="Watson M."/>
            <person name="Adriaenssens E.M."/>
            <person name="Foster-Nyarko E."/>
            <person name="Jarju S."/>
            <person name="Secka A."/>
            <person name="Antonio M."/>
            <person name="Oren A."/>
            <person name="Chaudhuri R.R."/>
            <person name="La Ragione R."/>
            <person name="Hildebrand F."/>
            <person name="Pallen M.J."/>
        </authorList>
    </citation>
    <scope>NUCLEOTIDE SEQUENCE</scope>
    <source>
        <strain evidence="2">CHK195-6426</strain>
    </source>
</reference>
<dbReference type="Proteomes" id="UP000824265">
    <property type="component" value="Unassembled WGS sequence"/>
</dbReference>
<keyword evidence="1" id="KW-0812">Transmembrane</keyword>
<evidence type="ECO:0000313" key="2">
    <source>
        <dbReference type="EMBL" id="HIW82503.1"/>
    </source>
</evidence>
<reference evidence="2" key="2">
    <citation type="submission" date="2021-04" db="EMBL/GenBank/DDBJ databases">
        <authorList>
            <person name="Gilroy R."/>
        </authorList>
    </citation>
    <scope>NUCLEOTIDE SEQUENCE</scope>
    <source>
        <strain evidence="2">CHK195-6426</strain>
    </source>
</reference>
<evidence type="ECO:0000256" key="1">
    <source>
        <dbReference type="SAM" id="Phobius"/>
    </source>
</evidence>
<proteinExistence type="predicted"/>
<dbReference type="AlphaFoldDB" id="A0A9D1R6N3"/>
<comment type="caution">
    <text evidence="2">The sequence shown here is derived from an EMBL/GenBank/DDBJ whole genome shotgun (WGS) entry which is preliminary data.</text>
</comment>
<keyword evidence="1" id="KW-1133">Transmembrane helix</keyword>
<feature type="transmembrane region" description="Helical" evidence="1">
    <location>
        <begin position="6"/>
        <end position="23"/>
    </location>
</feature>
<keyword evidence="1" id="KW-0472">Membrane</keyword>
<accession>A0A9D1R6N3</accession>